<name>A0A410S4T3_CORCK</name>
<evidence type="ECO:0000256" key="3">
    <source>
        <dbReference type="ARBA" id="ARBA00023004"/>
    </source>
</evidence>
<evidence type="ECO:0000313" key="7">
    <source>
        <dbReference type="Proteomes" id="UP000288758"/>
    </source>
</evidence>
<protein>
    <recommendedName>
        <fullName evidence="5">Cytochrome c domain-containing protein</fullName>
    </recommendedName>
</protein>
<dbReference type="Gene3D" id="1.10.760.10">
    <property type="entry name" value="Cytochrome c-like domain"/>
    <property type="match status" value="2"/>
</dbReference>
<dbReference type="Pfam" id="PF13442">
    <property type="entry name" value="Cytochrome_CBB3"/>
    <property type="match status" value="1"/>
</dbReference>
<dbReference type="AlphaFoldDB" id="A0A410S4T3"/>
<keyword evidence="3 4" id="KW-0408">Iron</keyword>
<dbReference type="PANTHER" id="PTHR40394:SF2">
    <property type="entry name" value="QUINOL:CYTOCHROME C OXIDOREDUCTASE MEMBRANE PROTEIN"/>
    <property type="match status" value="1"/>
</dbReference>
<dbReference type="GO" id="GO:0046872">
    <property type="term" value="F:metal ion binding"/>
    <property type="evidence" value="ECO:0007669"/>
    <property type="project" value="UniProtKB-KW"/>
</dbReference>
<proteinExistence type="predicted"/>
<dbReference type="PROSITE" id="PS51257">
    <property type="entry name" value="PROKAR_LIPOPROTEIN"/>
    <property type="match status" value="1"/>
</dbReference>
<evidence type="ECO:0000256" key="2">
    <source>
        <dbReference type="ARBA" id="ARBA00022723"/>
    </source>
</evidence>
<accession>A0A410S4T3</accession>
<evidence type="ECO:0000256" key="1">
    <source>
        <dbReference type="ARBA" id="ARBA00022617"/>
    </source>
</evidence>
<dbReference type="EMBL" id="CP034669">
    <property type="protein sequence ID" value="QAT89152.1"/>
    <property type="molecule type" value="Genomic_DNA"/>
</dbReference>
<keyword evidence="1 4" id="KW-0349">Heme</keyword>
<dbReference type="InterPro" id="IPR009056">
    <property type="entry name" value="Cyt_c-like_dom"/>
</dbReference>
<dbReference type="GO" id="GO:0009055">
    <property type="term" value="F:electron transfer activity"/>
    <property type="evidence" value="ECO:0007669"/>
    <property type="project" value="InterPro"/>
</dbReference>
<dbReference type="GO" id="GO:0020037">
    <property type="term" value="F:heme binding"/>
    <property type="evidence" value="ECO:0007669"/>
    <property type="project" value="InterPro"/>
</dbReference>
<dbReference type="InterPro" id="IPR036909">
    <property type="entry name" value="Cyt_c-like_dom_sf"/>
</dbReference>
<evidence type="ECO:0000313" key="6">
    <source>
        <dbReference type="EMBL" id="QAT89152.1"/>
    </source>
</evidence>
<evidence type="ECO:0000256" key="4">
    <source>
        <dbReference type="PROSITE-ProRule" id="PRU00433"/>
    </source>
</evidence>
<reference evidence="6 7" key="1">
    <citation type="submission" date="2018-12" db="EMBL/GenBank/DDBJ databases">
        <title>Complete Genome Sequence of the Corallopyronin A producing Myxobacterium Corallococcus coralloides B035.</title>
        <authorList>
            <person name="Bouhired S.M."/>
            <person name="Rupp O."/>
            <person name="Blom J."/>
            <person name="Schaeberle T.F."/>
            <person name="Kehraus S."/>
            <person name="Schiefer A."/>
            <person name="Pfarr K."/>
            <person name="Goesmann A."/>
            <person name="Hoerauf A."/>
            <person name="Koenig G.M."/>
        </authorList>
    </citation>
    <scope>NUCLEOTIDE SEQUENCE [LARGE SCALE GENOMIC DNA]</scope>
    <source>
        <strain evidence="6 7">B035</strain>
    </source>
</reference>
<feature type="domain" description="Cytochrome c" evidence="5">
    <location>
        <begin position="81"/>
        <end position="262"/>
    </location>
</feature>
<organism evidence="6 7">
    <name type="scientific">Corallococcus coralloides</name>
    <name type="common">Myxococcus coralloides</name>
    <dbReference type="NCBI Taxonomy" id="184914"/>
    <lineage>
        <taxon>Bacteria</taxon>
        <taxon>Pseudomonadati</taxon>
        <taxon>Myxococcota</taxon>
        <taxon>Myxococcia</taxon>
        <taxon>Myxococcales</taxon>
        <taxon>Cystobacterineae</taxon>
        <taxon>Myxococcaceae</taxon>
        <taxon>Corallococcus</taxon>
    </lineage>
</organism>
<gene>
    <name evidence="6" type="ORF">EJ065_7637</name>
</gene>
<dbReference type="PANTHER" id="PTHR40394">
    <property type="entry name" value="LIPOPROTEIN-RELATED"/>
    <property type="match status" value="1"/>
</dbReference>
<keyword evidence="2 4" id="KW-0479">Metal-binding</keyword>
<dbReference type="RefSeq" id="WP_205694703.1">
    <property type="nucleotide sequence ID" value="NZ_CP034669.1"/>
</dbReference>
<dbReference type="SUPFAM" id="SSF46626">
    <property type="entry name" value="Cytochrome c"/>
    <property type="match status" value="1"/>
</dbReference>
<dbReference type="Proteomes" id="UP000288758">
    <property type="component" value="Chromosome"/>
</dbReference>
<evidence type="ECO:0000259" key="5">
    <source>
        <dbReference type="PROSITE" id="PS51007"/>
    </source>
</evidence>
<dbReference type="PROSITE" id="PS51007">
    <property type="entry name" value="CYTC"/>
    <property type="match status" value="1"/>
</dbReference>
<sequence>MKRWTLMALLGGMAACDDTDPMASQPRAEAFEASAFFEDGRAMRPLVPGVVAREWRTREDTQELTAEGGWVQAVPVPLTRQLLEEGRTAYETWCAVCHGLTGDGDSVVARKMPQRRPPGLFVPHDHATQVVYGVVEGEAPYTGTQAVTARVGPGAFPLPQRVDGWGAVRDTADAGTSGVPGAGRGTVSDADAERARQVALVGPRGIAMEGRLNEPSTTGDLQHPPGFYFAVISHGFGVMPAYGPQLTPRERWAVVAYLRALGRSQRAPLTVAPPEVQARLRQEAGAP</sequence>